<evidence type="ECO:0000313" key="1">
    <source>
        <dbReference type="EMBL" id="PBK83254.1"/>
    </source>
</evidence>
<dbReference type="InParanoid" id="A0A2H3CPD2"/>
<sequence length="188" mass="20740">MASSRSTDAPSECGYHLPLLPRSVIQLQCDGPASNKDRVLENEMIIARSWTMSVPRAVSMETLRSFSWTGMDRLGSVAAWWSLWTSTLRFPEGSARLALIYATVTGSHNVGILEEAVSERRIEARGAVSDSESNTGLNIRNGTIWGHWIVSCDRLVNSYINGIGIGARICRSKEAERSKLHRAMSLSD</sequence>
<name>A0A2H3CPD2_ARMGA</name>
<protein>
    <submittedName>
        <fullName evidence="1">Uncharacterized protein</fullName>
    </submittedName>
</protein>
<dbReference type="Proteomes" id="UP000217790">
    <property type="component" value="Unassembled WGS sequence"/>
</dbReference>
<evidence type="ECO:0000313" key="2">
    <source>
        <dbReference type="Proteomes" id="UP000217790"/>
    </source>
</evidence>
<accession>A0A2H3CPD2</accession>
<gene>
    <name evidence="1" type="ORF">ARMGADRAFT_1038046</name>
</gene>
<reference evidence="2" key="1">
    <citation type="journal article" date="2017" name="Nat. Ecol. Evol.">
        <title>Genome expansion and lineage-specific genetic innovations in the forest pathogenic fungi Armillaria.</title>
        <authorList>
            <person name="Sipos G."/>
            <person name="Prasanna A.N."/>
            <person name="Walter M.C."/>
            <person name="O'Connor E."/>
            <person name="Balint B."/>
            <person name="Krizsan K."/>
            <person name="Kiss B."/>
            <person name="Hess J."/>
            <person name="Varga T."/>
            <person name="Slot J."/>
            <person name="Riley R."/>
            <person name="Boka B."/>
            <person name="Rigling D."/>
            <person name="Barry K."/>
            <person name="Lee J."/>
            <person name="Mihaltcheva S."/>
            <person name="LaButti K."/>
            <person name="Lipzen A."/>
            <person name="Waldron R."/>
            <person name="Moloney N.M."/>
            <person name="Sperisen C."/>
            <person name="Kredics L."/>
            <person name="Vagvoelgyi C."/>
            <person name="Patrignani A."/>
            <person name="Fitzpatrick D."/>
            <person name="Nagy I."/>
            <person name="Doyle S."/>
            <person name="Anderson J.B."/>
            <person name="Grigoriev I.V."/>
            <person name="Gueldener U."/>
            <person name="Muensterkoetter M."/>
            <person name="Nagy L.G."/>
        </authorList>
    </citation>
    <scope>NUCLEOTIDE SEQUENCE [LARGE SCALE GENOMIC DNA]</scope>
    <source>
        <strain evidence="2">Ar21-2</strain>
    </source>
</reference>
<keyword evidence="2" id="KW-1185">Reference proteome</keyword>
<dbReference type="AlphaFoldDB" id="A0A2H3CPD2"/>
<organism evidence="1 2">
    <name type="scientific">Armillaria gallica</name>
    <name type="common">Bulbous honey fungus</name>
    <name type="synonym">Armillaria bulbosa</name>
    <dbReference type="NCBI Taxonomy" id="47427"/>
    <lineage>
        <taxon>Eukaryota</taxon>
        <taxon>Fungi</taxon>
        <taxon>Dikarya</taxon>
        <taxon>Basidiomycota</taxon>
        <taxon>Agaricomycotina</taxon>
        <taxon>Agaricomycetes</taxon>
        <taxon>Agaricomycetidae</taxon>
        <taxon>Agaricales</taxon>
        <taxon>Marasmiineae</taxon>
        <taxon>Physalacriaceae</taxon>
        <taxon>Armillaria</taxon>
    </lineage>
</organism>
<dbReference type="EMBL" id="KZ293708">
    <property type="protein sequence ID" value="PBK83254.1"/>
    <property type="molecule type" value="Genomic_DNA"/>
</dbReference>
<proteinExistence type="predicted"/>